<feature type="non-terminal residue" evidence="1">
    <location>
        <position position="90"/>
    </location>
</feature>
<reference evidence="1 3" key="1">
    <citation type="submission" date="2020-02" db="EMBL/GenBank/DDBJ databases">
        <authorList>
            <person name="Ferguson B K."/>
        </authorList>
    </citation>
    <scope>NUCLEOTIDE SEQUENCE [LARGE SCALE GENOMIC DNA]</scope>
</reference>
<name>A0A6H5GS04_9HEMI</name>
<evidence type="ECO:0000313" key="2">
    <source>
        <dbReference type="EMBL" id="CAB0017669.1"/>
    </source>
</evidence>
<evidence type="ECO:0000313" key="1">
    <source>
        <dbReference type="EMBL" id="CAB0005311.1"/>
    </source>
</evidence>
<accession>A0A6H5GS04</accession>
<protein>
    <submittedName>
        <fullName evidence="1">Uncharacterized protein</fullName>
    </submittedName>
</protein>
<dbReference type="Proteomes" id="UP000479000">
    <property type="component" value="Unassembled WGS sequence"/>
</dbReference>
<evidence type="ECO:0000313" key="3">
    <source>
        <dbReference type="Proteomes" id="UP000479000"/>
    </source>
</evidence>
<proteinExistence type="predicted"/>
<gene>
    <name evidence="1" type="ORF">NTEN_LOCUS10788</name>
    <name evidence="2" type="ORF">NTEN_LOCUS21639</name>
</gene>
<dbReference type="AlphaFoldDB" id="A0A6H5GS04"/>
<sequence>MRRTIVRSTVCRKGKGTITGIKMPSSTAHRATRTVSTSACKGNACYSTKSRILELNTCTVYLSGQYASRRNKVIHGGLNHSQNVTLHAVE</sequence>
<keyword evidence="3" id="KW-1185">Reference proteome</keyword>
<organism evidence="1 3">
    <name type="scientific">Nesidiocoris tenuis</name>
    <dbReference type="NCBI Taxonomy" id="355587"/>
    <lineage>
        <taxon>Eukaryota</taxon>
        <taxon>Metazoa</taxon>
        <taxon>Ecdysozoa</taxon>
        <taxon>Arthropoda</taxon>
        <taxon>Hexapoda</taxon>
        <taxon>Insecta</taxon>
        <taxon>Pterygota</taxon>
        <taxon>Neoptera</taxon>
        <taxon>Paraneoptera</taxon>
        <taxon>Hemiptera</taxon>
        <taxon>Heteroptera</taxon>
        <taxon>Panheteroptera</taxon>
        <taxon>Cimicomorpha</taxon>
        <taxon>Miridae</taxon>
        <taxon>Dicyphina</taxon>
        <taxon>Nesidiocoris</taxon>
    </lineage>
</organism>
<dbReference type="EMBL" id="CADCXU010031821">
    <property type="protein sequence ID" value="CAB0017669.1"/>
    <property type="molecule type" value="Genomic_DNA"/>
</dbReference>
<dbReference type="EMBL" id="CADCXU010016253">
    <property type="protein sequence ID" value="CAB0005311.1"/>
    <property type="molecule type" value="Genomic_DNA"/>
</dbReference>